<dbReference type="PRINTS" id="PR00039">
    <property type="entry name" value="HTHLYSR"/>
</dbReference>
<evidence type="ECO:0000256" key="1">
    <source>
        <dbReference type="ARBA" id="ARBA00009437"/>
    </source>
</evidence>
<dbReference type="GO" id="GO:0003700">
    <property type="term" value="F:DNA-binding transcription factor activity"/>
    <property type="evidence" value="ECO:0007669"/>
    <property type="project" value="InterPro"/>
</dbReference>
<comment type="caution">
    <text evidence="6">The sequence shown here is derived from an EMBL/GenBank/DDBJ whole genome shotgun (WGS) entry which is preliminary data.</text>
</comment>
<comment type="similarity">
    <text evidence="1">Belongs to the LysR transcriptional regulatory family.</text>
</comment>
<dbReference type="PANTHER" id="PTHR30537:SF26">
    <property type="entry name" value="GLYCINE CLEAVAGE SYSTEM TRANSCRIPTIONAL ACTIVATOR"/>
    <property type="match status" value="1"/>
</dbReference>
<dbReference type="RefSeq" id="WP_008843850.1">
    <property type="nucleotide sequence ID" value="NZ_BAEN01000030.1"/>
</dbReference>
<dbReference type="SUPFAM" id="SSF53850">
    <property type="entry name" value="Periplasmic binding protein-like II"/>
    <property type="match status" value="1"/>
</dbReference>
<keyword evidence="2" id="KW-0805">Transcription regulation</keyword>
<name>K6X036_9ALTE</name>
<dbReference type="PANTHER" id="PTHR30537">
    <property type="entry name" value="HTH-TYPE TRANSCRIPTIONAL REGULATOR"/>
    <property type="match status" value="1"/>
</dbReference>
<protein>
    <submittedName>
        <fullName evidence="6">LysR family transcriptional regulator</fullName>
    </submittedName>
</protein>
<keyword evidence="7" id="KW-1185">Reference proteome</keyword>
<dbReference type="InterPro" id="IPR036390">
    <property type="entry name" value="WH_DNA-bd_sf"/>
</dbReference>
<dbReference type="Proteomes" id="UP000006334">
    <property type="component" value="Unassembled WGS sequence"/>
</dbReference>
<dbReference type="Gene3D" id="1.10.10.10">
    <property type="entry name" value="Winged helix-like DNA-binding domain superfamily/Winged helix DNA-binding domain"/>
    <property type="match status" value="1"/>
</dbReference>
<keyword evidence="3" id="KW-0238">DNA-binding</keyword>
<gene>
    <name evidence="6" type="ORF">GLIP_1393</name>
</gene>
<organism evidence="6 7">
    <name type="scientific">Aliiglaciecola lipolytica E3</name>
    <dbReference type="NCBI Taxonomy" id="1127673"/>
    <lineage>
        <taxon>Bacteria</taxon>
        <taxon>Pseudomonadati</taxon>
        <taxon>Pseudomonadota</taxon>
        <taxon>Gammaproteobacteria</taxon>
        <taxon>Alteromonadales</taxon>
        <taxon>Alteromonadaceae</taxon>
        <taxon>Aliiglaciecola</taxon>
    </lineage>
</organism>
<proteinExistence type="inferred from homology"/>
<dbReference type="Pfam" id="PF00126">
    <property type="entry name" value="HTH_1"/>
    <property type="match status" value="1"/>
</dbReference>
<evidence type="ECO:0000256" key="3">
    <source>
        <dbReference type="ARBA" id="ARBA00023125"/>
    </source>
</evidence>
<sequence>MELPPLRALHCFEAVTRLNSFSDAATSLNVTQSAVSHQIRLLEEYLGESLFNRQGRNFEITQKGQRYYEEVSNALNHIFDASEQIKHKHSNKLRLAIYSSLAIKWLMPHLDEFRQAYPDINLVLNMVTEDPIISDNTADCFITLNAPSRHFETCYLYSEKLTLVCGKSLYNDIKNITLEQALQRYPLLSVNYDKHAKDDCRDWHKWSEQTRTSLPKHARYQHFSHVLLAAEAARYNLGIGLIDEMIISEAELQANLVRLDASQAFTGAKFYYVYRASRADNKAYVQLGAWLKSKCAFAR</sequence>
<dbReference type="Gene3D" id="3.40.190.10">
    <property type="entry name" value="Periplasmic binding protein-like II"/>
    <property type="match status" value="2"/>
</dbReference>
<dbReference type="GO" id="GO:0043565">
    <property type="term" value="F:sequence-specific DNA binding"/>
    <property type="evidence" value="ECO:0007669"/>
    <property type="project" value="TreeGrafter"/>
</dbReference>
<feature type="domain" description="HTH lysR-type" evidence="5">
    <location>
        <begin position="4"/>
        <end position="61"/>
    </location>
</feature>
<dbReference type="SUPFAM" id="SSF46785">
    <property type="entry name" value="Winged helix' DNA-binding domain"/>
    <property type="match status" value="1"/>
</dbReference>
<evidence type="ECO:0000256" key="4">
    <source>
        <dbReference type="ARBA" id="ARBA00023163"/>
    </source>
</evidence>
<dbReference type="STRING" id="1127673.GLIP_1393"/>
<dbReference type="InterPro" id="IPR000847">
    <property type="entry name" value="LysR_HTH_N"/>
</dbReference>
<dbReference type="OrthoDB" id="5526340at2"/>
<dbReference type="InterPro" id="IPR005119">
    <property type="entry name" value="LysR_subst-bd"/>
</dbReference>
<keyword evidence="4" id="KW-0804">Transcription</keyword>
<reference evidence="6 7" key="1">
    <citation type="journal article" date="2017" name="Antonie Van Leeuwenhoek">
        <title>Rhizobium rhizosphaerae sp. nov., a novel species isolated from rice rhizosphere.</title>
        <authorList>
            <person name="Zhao J.J."/>
            <person name="Zhang J."/>
            <person name="Zhang R.J."/>
            <person name="Zhang C.W."/>
            <person name="Yin H.Q."/>
            <person name="Zhang X.X."/>
        </authorList>
    </citation>
    <scope>NUCLEOTIDE SEQUENCE [LARGE SCALE GENOMIC DNA]</scope>
    <source>
        <strain evidence="6 7">E3</strain>
    </source>
</reference>
<dbReference type="eggNOG" id="COG0583">
    <property type="taxonomic scope" value="Bacteria"/>
</dbReference>
<dbReference type="EMBL" id="BAEN01000030">
    <property type="protein sequence ID" value="GAC14034.1"/>
    <property type="molecule type" value="Genomic_DNA"/>
</dbReference>
<dbReference type="Pfam" id="PF03466">
    <property type="entry name" value="LysR_substrate"/>
    <property type="match status" value="1"/>
</dbReference>
<dbReference type="InterPro" id="IPR036388">
    <property type="entry name" value="WH-like_DNA-bd_sf"/>
</dbReference>
<evidence type="ECO:0000313" key="6">
    <source>
        <dbReference type="EMBL" id="GAC14034.1"/>
    </source>
</evidence>
<dbReference type="PROSITE" id="PS50931">
    <property type="entry name" value="HTH_LYSR"/>
    <property type="match status" value="1"/>
</dbReference>
<dbReference type="FunFam" id="1.10.10.10:FF:000001">
    <property type="entry name" value="LysR family transcriptional regulator"/>
    <property type="match status" value="1"/>
</dbReference>
<evidence type="ECO:0000313" key="7">
    <source>
        <dbReference type="Proteomes" id="UP000006334"/>
    </source>
</evidence>
<dbReference type="GO" id="GO:0006351">
    <property type="term" value="P:DNA-templated transcription"/>
    <property type="evidence" value="ECO:0007669"/>
    <property type="project" value="TreeGrafter"/>
</dbReference>
<dbReference type="AlphaFoldDB" id="K6X036"/>
<evidence type="ECO:0000259" key="5">
    <source>
        <dbReference type="PROSITE" id="PS50931"/>
    </source>
</evidence>
<dbReference type="InterPro" id="IPR058163">
    <property type="entry name" value="LysR-type_TF_proteobact-type"/>
</dbReference>
<evidence type="ECO:0000256" key="2">
    <source>
        <dbReference type="ARBA" id="ARBA00023015"/>
    </source>
</evidence>
<accession>K6X036</accession>